<dbReference type="CDD" id="cd22393">
    <property type="entry name" value="KH-I_KRR1_rpt1"/>
    <property type="match status" value="1"/>
</dbReference>
<dbReference type="Proteomes" id="UP001358586">
    <property type="component" value="Chromosome 3"/>
</dbReference>
<dbReference type="Gene3D" id="3.30.1370.10">
    <property type="entry name" value="K Homology domain, type 1"/>
    <property type="match status" value="2"/>
</dbReference>
<dbReference type="Pfam" id="PF21800">
    <property type="entry name" value="KH_KRR1_2nd"/>
    <property type="match status" value="1"/>
</dbReference>
<evidence type="ECO:0000256" key="4">
    <source>
        <dbReference type="SAM" id="Coils"/>
    </source>
</evidence>
<feature type="compositionally biased region" description="Basic and acidic residues" evidence="5">
    <location>
        <begin position="489"/>
        <end position="504"/>
    </location>
</feature>
<dbReference type="Pfam" id="PF17903">
    <property type="entry name" value="KH_KRR1_1st"/>
    <property type="match status" value="1"/>
</dbReference>
<feature type="compositionally biased region" description="Basic and acidic residues" evidence="5">
    <location>
        <begin position="462"/>
        <end position="482"/>
    </location>
</feature>
<feature type="region of interest" description="Disordered" evidence="5">
    <location>
        <begin position="462"/>
        <end position="504"/>
    </location>
</feature>
<comment type="subcellular location">
    <subcellularLocation>
        <location evidence="1">Nucleus</location>
        <location evidence="1">Nucleolus</location>
    </subcellularLocation>
</comment>
<feature type="domain" description="DDHD" evidence="6">
    <location>
        <begin position="1265"/>
        <end position="1462"/>
    </location>
</feature>
<evidence type="ECO:0000256" key="3">
    <source>
        <dbReference type="ARBA" id="ARBA00023242"/>
    </source>
</evidence>
<feature type="coiled-coil region" evidence="4">
    <location>
        <begin position="1192"/>
        <end position="1226"/>
    </location>
</feature>
<keyword evidence="8" id="KW-1185">Reference proteome</keyword>
<dbReference type="PROSITE" id="PS51043">
    <property type="entry name" value="DDHD"/>
    <property type="match status" value="1"/>
</dbReference>
<dbReference type="InterPro" id="IPR004177">
    <property type="entry name" value="DDHD_dom"/>
</dbReference>
<dbReference type="InterPro" id="IPR048550">
    <property type="entry name" value="KRR1-like_KH1_euk"/>
</dbReference>
<feature type="compositionally biased region" description="Basic residues" evidence="5">
    <location>
        <begin position="182"/>
        <end position="191"/>
    </location>
</feature>
<dbReference type="InterPro" id="IPR048548">
    <property type="entry name" value="KRR1-like_KH2"/>
</dbReference>
<evidence type="ECO:0000256" key="1">
    <source>
        <dbReference type="ARBA" id="ARBA00004604"/>
    </source>
</evidence>
<dbReference type="Pfam" id="PF23463">
    <property type="entry name" value="WWE_2"/>
    <property type="match status" value="1"/>
</dbReference>
<dbReference type="InterPro" id="IPR048549">
    <property type="entry name" value="KRR1-like_KH2_euk"/>
</dbReference>
<feature type="region of interest" description="Disordered" evidence="5">
    <location>
        <begin position="415"/>
        <end position="443"/>
    </location>
</feature>
<dbReference type="SUPFAM" id="SSF53474">
    <property type="entry name" value="alpha/beta-Hydrolases"/>
    <property type="match status" value="1"/>
</dbReference>
<feature type="compositionally biased region" description="Basic residues" evidence="5">
    <location>
        <begin position="415"/>
        <end position="425"/>
    </location>
</feature>
<dbReference type="SUPFAM" id="SSF54791">
    <property type="entry name" value="Eukaryotic type KH-domain (KH-domain type I)"/>
    <property type="match status" value="1"/>
</dbReference>
<feature type="compositionally biased region" description="Basic and acidic residues" evidence="5">
    <location>
        <begin position="884"/>
        <end position="893"/>
    </location>
</feature>
<dbReference type="CDD" id="cd22394">
    <property type="entry name" value="KH-I_KRR1_rpt2"/>
    <property type="match status" value="1"/>
</dbReference>
<dbReference type="PANTHER" id="PTHR23509:SF10">
    <property type="entry name" value="LD21067P"/>
    <property type="match status" value="1"/>
</dbReference>
<evidence type="ECO:0000256" key="5">
    <source>
        <dbReference type="SAM" id="MobiDB-lite"/>
    </source>
</evidence>
<evidence type="ECO:0000313" key="8">
    <source>
        <dbReference type="Proteomes" id="UP001358586"/>
    </source>
</evidence>
<organism evidence="7 8">
    <name type="scientific">Gossypium arboreum</name>
    <name type="common">Tree cotton</name>
    <name type="synonym">Gossypium nanking</name>
    <dbReference type="NCBI Taxonomy" id="29729"/>
    <lineage>
        <taxon>Eukaryota</taxon>
        <taxon>Viridiplantae</taxon>
        <taxon>Streptophyta</taxon>
        <taxon>Embryophyta</taxon>
        <taxon>Tracheophyta</taxon>
        <taxon>Spermatophyta</taxon>
        <taxon>Magnoliopsida</taxon>
        <taxon>eudicotyledons</taxon>
        <taxon>Gunneridae</taxon>
        <taxon>Pentapetalae</taxon>
        <taxon>rosids</taxon>
        <taxon>malvids</taxon>
        <taxon>Malvales</taxon>
        <taxon>Malvaceae</taxon>
        <taxon>Malvoideae</taxon>
        <taxon>Gossypium</taxon>
    </lineage>
</organism>
<dbReference type="Pfam" id="PF02862">
    <property type="entry name" value="DDHD"/>
    <property type="match status" value="2"/>
</dbReference>
<evidence type="ECO:0000256" key="2">
    <source>
        <dbReference type="ARBA" id="ARBA00022884"/>
    </source>
</evidence>
<keyword evidence="2" id="KW-0694">RNA-binding</keyword>
<dbReference type="InterPro" id="IPR029058">
    <property type="entry name" value="AB_hydrolase_fold"/>
</dbReference>
<keyword evidence="4" id="KW-0175">Coiled coil</keyword>
<gene>
    <name evidence="7" type="ORF">PVK06_008787</name>
</gene>
<name>A0ABR0QL90_GOSAR</name>
<keyword evidence="3" id="KW-0539">Nucleus</keyword>
<dbReference type="EMBL" id="JARKNE010000003">
    <property type="protein sequence ID" value="KAK5839930.1"/>
    <property type="molecule type" value="Genomic_DNA"/>
</dbReference>
<feature type="region of interest" description="Disordered" evidence="5">
    <location>
        <begin position="179"/>
        <end position="198"/>
    </location>
</feature>
<sequence length="1523" mass="174714">MDLPKSYWQCRNILYTTELLKYSIAMIPLHYLKIDNGCAMHYRFEWTWADEKITAIIFGIEYKESVIRQSSRYSMANTADLQLYERVLCKLDNRGKYIKWTTLPFASGMSTPPIRSSDAIARLKRKLSRIANQKSGSMLLDQARLTSILTHCRVRWFMSDLTRFLKIKMEVENAEKVNLEQKKKHKGKHDKPKPWDEDPNIDRWKIEKFDPSWNPDGLLEVSSFSTIFPRYREKYLQEAWPKVKSALKEYGIAAELNLVEGSMTVSTTRKTRDPYVIIKARDLIKLLSRSVPAPQAIKILDDEMQCDIIKIGNLVRNKERFVKRRQRLVGPNSSTLKALEILTSCYILVQGNTVAAMGSFKGLKQVRRIVEDCVENKMHPVYHIKILMMKKELEKDPALKNENWDRFLPTFKKKNVQTKKVKSKEKKPYTPFPPPQQPSKIDQELESGEYFLSEKKKLAKKWEEKQEKQAQKTAENKRKREAAFVPPKEPVKQDSNKSENKEEDVAALAKSLKILVTTGHSSKQPLLGFHCSKRPRNSESKNLCKISMLKNIFLPLLPNSLPKGKGNPSIPSIVCFECQPIRKRNCRMADSLANPSVVGANGIDEASPDLLKNTPSNIARLEDVIEHCKGRQMYLAQTRSPSDGGDVRWYFSDVPLAENELAASFPRTEIVGKSDYFRFGMRDSLAIEASFLQREEELLSIWWKEYAECSEGPRGSSSFGKKLDMAEDLSSSKGSQSAQLYTFEEERVGVPVKGGLYEVDLVKRHCFPVYWNGETRRVLRGHWFARKGGMDWLPLREDVAEQLEIAYRSQVWHRRKFQPSGLFAARVDLQGSTPGLHALFTGEDDTWEAWLNVDASGFSGVISFSRNGIKLRRGYSASQSPKPTQDELRQRKEEQMDDYCSQVPVRHLVFMVHGIGQRLEKSNLVDDVGNFRHITASLAERHLTSHQRRKQRVLFIPCQWRKGLKLSGEAAVDKITLDGVRGLRVMLSATAHDVLYYMSPIYCQSIIDSVSNQLNRLYLKFLKRNPGYDGKVSIYGHSLGSVLSYDILCHQENLSSLFPMQCLYEKDSKDLECSPDMIDQSFKCSSLANLEKNDSTMMTKDIVDCLGEEILLPNPSVIEGHVEDKSSVSTKFDVAAEDPMQKSCKEDVHQSLNDFSGAHWLEETGSGETIEVDFVVSNGCLEKATEEENEEARDRDKTIKMLKEEIDSLKAKIAELESNNSEDIGENKEMLMQKPPMLQKFDQKLPLKLDDATKSYTPYIRYTKLEFKVDTFFAVGSPLGVFLALRNIRIGLGKGQDYWDEENISEEMPACRQMFNIFHPFDPVAYRVEPLVCKEYITKRPVIIPYHKGGKRLHIGFQEFTERLAARSHVVMDHFSTVRAKVLTACQSRDTDNLEGEENVEEKEETSYGSLMIERLTGSEGRIDHVLQDKTFEHPYLQAIGSHTNYWRDYDTALFILKHLYRDIPEDPNFLGESIEGSLKDENASMGWSDERETIDEELPLTFSDRDMVKNFSRKAKKFIKKP</sequence>
<dbReference type="PANTHER" id="PTHR23509">
    <property type="entry name" value="PA-PL1 PHOSPHOLIPASE FAMILY"/>
    <property type="match status" value="1"/>
</dbReference>
<dbReference type="InterPro" id="IPR041174">
    <property type="entry name" value="KRR1-like_KH1"/>
</dbReference>
<comment type="caution">
    <text evidence="7">The sequence shown here is derived from an EMBL/GenBank/DDBJ whole genome shotgun (WGS) entry which is preliminary data.</text>
</comment>
<protein>
    <recommendedName>
        <fullName evidence="6">DDHD domain-containing protein</fullName>
    </recommendedName>
</protein>
<dbReference type="SMART" id="SM01127">
    <property type="entry name" value="DDHD"/>
    <property type="match status" value="1"/>
</dbReference>
<dbReference type="InterPro" id="IPR057826">
    <property type="entry name" value="WWE_C20G8.02"/>
</dbReference>
<dbReference type="InterPro" id="IPR058055">
    <property type="entry name" value="PA-PLA1"/>
</dbReference>
<evidence type="ECO:0000313" key="7">
    <source>
        <dbReference type="EMBL" id="KAK5839930.1"/>
    </source>
</evidence>
<feature type="region of interest" description="Disordered" evidence="5">
    <location>
        <begin position="874"/>
        <end position="893"/>
    </location>
</feature>
<proteinExistence type="predicted"/>
<reference evidence="7 8" key="1">
    <citation type="submission" date="2023-03" db="EMBL/GenBank/DDBJ databases">
        <title>WGS of Gossypium arboreum.</title>
        <authorList>
            <person name="Yu D."/>
        </authorList>
    </citation>
    <scope>NUCLEOTIDE SEQUENCE [LARGE SCALE GENOMIC DNA]</scope>
    <source>
        <tissue evidence="7">Leaf</tissue>
    </source>
</reference>
<accession>A0ABR0QL90</accession>
<evidence type="ECO:0000259" key="6">
    <source>
        <dbReference type="PROSITE" id="PS51043"/>
    </source>
</evidence>
<dbReference type="InterPro" id="IPR036612">
    <property type="entry name" value="KH_dom_type_1_sf"/>
</dbReference>